<reference evidence="4" key="1">
    <citation type="journal article" date="2019" name="Int. J. Syst. Evol. Microbiol.">
        <title>The Global Catalogue of Microorganisms (GCM) 10K type strain sequencing project: providing services to taxonomists for standard genome sequencing and annotation.</title>
        <authorList>
            <consortium name="The Broad Institute Genomics Platform"/>
            <consortium name="The Broad Institute Genome Sequencing Center for Infectious Disease"/>
            <person name="Wu L."/>
            <person name="Ma J."/>
        </authorList>
    </citation>
    <scope>NUCLEOTIDE SEQUENCE [LARGE SCALE GENOMIC DNA]</scope>
    <source>
        <strain evidence="4">PCU 266</strain>
    </source>
</reference>
<keyword evidence="4" id="KW-1185">Reference proteome</keyword>
<proteinExistence type="predicted"/>
<evidence type="ECO:0000256" key="2">
    <source>
        <dbReference type="SAM" id="Phobius"/>
    </source>
</evidence>
<dbReference type="RefSeq" id="WP_344475833.1">
    <property type="nucleotide sequence ID" value="NZ_BAAASB010000006.1"/>
</dbReference>
<evidence type="ECO:0000256" key="1">
    <source>
        <dbReference type="SAM" id="MobiDB-lite"/>
    </source>
</evidence>
<organism evidence="3 4">
    <name type="scientific">Streptomyces amakusaensis</name>
    <dbReference type="NCBI Taxonomy" id="67271"/>
    <lineage>
        <taxon>Bacteria</taxon>
        <taxon>Bacillati</taxon>
        <taxon>Actinomycetota</taxon>
        <taxon>Actinomycetes</taxon>
        <taxon>Kitasatosporales</taxon>
        <taxon>Streptomycetaceae</taxon>
        <taxon>Streptomyces</taxon>
    </lineage>
</organism>
<keyword evidence="2" id="KW-1133">Transmembrane helix</keyword>
<evidence type="ECO:0000313" key="4">
    <source>
        <dbReference type="Proteomes" id="UP001596160"/>
    </source>
</evidence>
<gene>
    <name evidence="3" type="ORF">ACFPRH_09920</name>
</gene>
<dbReference type="EMBL" id="JBHSKP010000004">
    <property type="protein sequence ID" value="MFC5152051.1"/>
    <property type="molecule type" value="Genomic_DNA"/>
</dbReference>
<evidence type="ECO:0000313" key="3">
    <source>
        <dbReference type="EMBL" id="MFC5152051.1"/>
    </source>
</evidence>
<feature type="region of interest" description="Disordered" evidence="1">
    <location>
        <begin position="231"/>
        <end position="252"/>
    </location>
</feature>
<feature type="transmembrane region" description="Helical" evidence="2">
    <location>
        <begin position="160"/>
        <end position="178"/>
    </location>
</feature>
<evidence type="ECO:0008006" key="5">
    <source>
        <dbReference type="Google" id="ProtNLM"/>
    </source>
</evidence>
<keyword evidence="2" id="KW-0812">Transmembrane</keyword>
<feature type="transmembrane region" description="Helical" evidence="2">
    <location>
        <begin position="50"/>
        <end position="69"/>
    </location>
</feature>
<name>A0ABW0AEA9_9ACTN</name>
<protein>
    <recommendedName>
        <fullName evidence="5">Integral membrane protein</fullName>
    </recommendedName>
</protein>
<sequence>MSSLSSPPTPPGLFGPRAEAGPRLLRAAVFTAVCVALSATGHALAACAAVPWWTLLAGFAGMFVLVLPFTGRTRSLPSITVALGLGQLALHSLFGLGQQHELRLPPTADDMLIRMAAKLTCGAGAASLSPAEAHQIVTLAGLNPPAHTARAAARPELLPSLPMLLAHLLAALATGWLLRRGDLALTRLAGLSARSAREVAAASDTAGLRPLRTALALVRALCAGLVRTSPDAARARRATDDPPPPGAEEALQHTVIRRGPPARLVLAA</sequence>
<comment type="caution">
    <text evidence="3">The sequence shown here is derived from an EMBL/GenBank/DDBJ whole genome shotgun (WGS) entry which is preliminary data.</text>
</comment>
<keyword evidence="2" id="KW-0472">Membrane</keyword>
<dbReference type="Proteomes" id="UP001596160">
    <property type="component" value="Unassembled WGS sequence"/>
</dbReference>
<accession>A0ABW0AEA9</accession>